<keyword evidence="3" id="KW-1185">Reference proteome</keyword>
<reference evidence="2 3" key="1">
    <citation type="submission" date="2019-04" db="EMBL/GenBank/DDBJ databases">
        <title>The sequence and de novo assembly of Takifugu bimaculatus genome using PacBio and Hi-C technologies.</title>
        <authorList>
            <person name="Xu P."/>
            <person name="Liu B."/>
            <person name="Zhou Z."/>
        </authorList>
    </citation>
    <scope>NUCLEOTIDE SEQUENCE [LARGE SCALE GENOMIC DNA]</scope>
    <source>
        <strain evidence="2">TB-2018</strain>
        <tissue evidence="2">Muscle</tissue>
    </source>
</reference>
<comment type="caution">
    <text evidence="2">The sequence shown here is derived from an EMBL/GenBank/DDBJ whole genome shotgun (WGS) entry which is preliminary data.</text>
</comment>
<evidence type="ECO:0000313" key="2">
    <source>
        <dbReference type="EMBL" id="TNM87757.1"/>
    </source>
</evidence>
<proteinExistence type="predicted"/>
<gene>
    <name evidence="2" type="ORF">fugu_005978</name>
</gene>
<dbReference type="Proteomes" id="UP000516260">
    <property type="component" value="Chromosome 6"/>
</dbReference>
<evidence type="ECO:0000256" key="1">
    <source>
        <dbReference type="SAM" id="MobiDB-lite"/>
    </source>
</evidence>
<accession>A0A4Z2B6N4</accession>
<dbReference type="EMBL" id="SWLE01000019">
    <property type="protein sequence ID" value="TNM87757.1"/>
    <property type="molecule type" value="Genomic_DNA"/>
</dbReference>
<name>A0A4Z2B6N4_9TELE</name>
<feature type="region of interest" description="Disordered" evidence="1">
    <location>
        <begin position="1"/>
        <end position="24"/>
    </location>
</feature>
<dbReference type="AlphaFoldDB" id="A0A4Z2B6N4"/>
<organism evidence="2 3">
    <name type="scientific">Takifugu bimaculatus</name>
    <dbReference type="NCBI Taxonomy" id="433685"/>
    <lineage>
        <taxon>Eukaryota</taxon>
        <taxon>Metazoa</taxon>
        <taxon>Chordata</taxon>
        <taxon>Craniata</taxon>
        <taxon>Vertebrata</taxon>
        <taxon>Euteleostomi</taxon>
        <taxon>Actinopterygii</taxon>
        <taxon>Neopterygii</taxon>
        <taxon>Teleostei</taxon>
        <taxon>Neoteleostei</taxon>
        <taxon>Acanthomorphata</taxon>
        <taxon>Eupercaria</taxon>
        <taxon>Tetraodontiformes</taxon>
        <taxon>Tetradontoidea</taxon>
        <taxon>Tetraodontidae</taxon>
        <taxon>Takifugu</taxon>
    </lineage>
</organism>
<sequence length="106" mass="10810">MRGNLTTDALGAAHAGQAGAPGWSRDRGLAAAAVRLQTQKRGTAPIYRQSARCAQSGAAQLCALHGDPPGTTASVAFQPGEELISISGAVLVLCASPRASEPTRMR</sequence>
<evidence type="ECO:0000313" key="3">
    <source>
        <dbReference type="Proteomes" id="UP000516260"/>
    </source>
</evidence>
<protein>
    <submittedName>
        <fullName evidence="2">Uncharacterized protein</fullName>
    </submittedName>
</protein>
<feature type="compositionally biased region" description="Low complexity" evidence="1">
    <location>
        <begin position="9"/>
        <end position="22"/>
    </location>
</feature>